<dbReference type="InterPro" id="IPR000477">
    <property type="entry name" value="RT_dom"/>
</dbReference>
<accession>A0AAV7WCQ9</accession>
<comment type="caution">
    <text evidence="4">The sequence shown here is derived from an EMBL/GenBank/DDBJ whole genome shotgun (WGS) entry which is preliminary data.</text>
</comment>
<dbReference type="EC" id="3.1.26.4" evidence="2"/>
<dbReference type="Gene3D" id="3.30.70.270">
    <property type="match status" value="1"/>
</dbReference>
<evidence type="ECO:0000313" key="5">
    <source>
        <dbReference type="Proteomes" id="UP001066276"/>
    </source>
</evidence>
<reference evidence="4" key="1">
    <citation type="journal article" date="2022" name="bioRxiv">
        <title>Sequencing and chromosome-scale assembly of the giantPleurodeles waltlgenome.</title>
        <authorList>
            <person name="Brown T."/>
            <person name="Elewa A."/>
            <person name="Iarovenko S."/>
            <person name="Subramanian E."/>
            <person name="Araus A.J."/>
            <person name="Petzold A."/>
            <person name="Susuki M."/>
            <person name="Suzuki K.-i.T."/>
            <person name="Hayashi T."/>
            <person name="Toyoda A."/>
            <person name="Oliveira C."/>
            <person name="Osipova E."/>
            <person name="Leigh N.D."/>
            <person name="Simon A."/>
            <person name="Yun M.H."/>
        </authorList>
    </citation>
    <scope>NUCLEOTIDE SEQUENCE</scope>
    <source>
        <strain evidence="4">20211129_DDA</strain>
        <tissue evidence="4">Liver</tissue>
    </source>
</reference>
<gene>
    <name evidence="4" type="ORF">NDU88_005870</name>
</gene>
<dbReference type="Pfam" id="PF00078">
    <property type="entry name" value="RVT_1"/>
    <property type="match status" value="1"/>
</dbReference>
<comment type="similarity">
    <text evidence="1">Belongs to the beta type-B retroviral polymerase family. HERV class-II K(HML-2) pol subfamily.</text>
</comment>
<dbReference type="InterPro" id="IPR043502">
    <property type="entry name" value="DNA/RNA_pol_sf"/>
</dbReference>
<dbReference type="AlphaFoldDB" id="A0AAV7WCQ9"/>
<feature type="domain" description="Reverse transcriptase" evidence="3">
    <location>
        <begin position="87"/>
        <end position="201"/>
    </location>
</feature>
<evidence type="ECO:0000256" key="2">
    <source>
        <dbReference type="ARBA" id="ARBA00012180"/>
    </source>
</evidence>
<dbReference type="InterPro" id="IPR043128">
    <property type="entry name" value="Rev_trsase/Diguanyl_cyclase"/>
</dbReference>
<protein>
    <recommendedName>
        <fullName evidence="2">ribonuclease H</fullName>
        <ecNumber evidence="2">3.1.26.4</ecNumber>
    </recommendedName>
</protein>
<organism evidence="4 5">
    <name type="scientific">Pleurodeles waltl</name>
    <name type="common">Iberian ribbed newt</name>
    <dbReference type="NCBI Taxonomy" id="8319"/>
    <lineage>
        <taxon>Eukaryota</taxon>
        <taxon>Metazoa</taxon>
        <taxon>Chordata</taxon>
        <taxon>Craniata</taxon>
        <taxon>Vertebrata</taxon>
        <taxon>Euteleostomi</taxon>
        <taxon>Amphibia</taxon>
        <taxon>Batrachia</taxon>
        <taxon>Caudata</taxon>
        <taxon>Salamandroidea</taxon>
        <taxon>Salamandridae</taxon>
        <taxon>Pleurodelinae</taxon>
        <taxon>Pleurodeles</taxon>
    </lineage>
</organism>
<keyword evidence="5" id="KW-1185">Reference proteome</keyword>
<dbReference type="Proteomes" id="UP001066276">
    <property type="component" value="Chromosome 1_2"/>
</dbReference>
<sequence length="209" mass="23457">MPLCRTSAPSPVGSRQSLQVTSWTLDMPLETPPPALTRTSNWKPKSPQDGVWLCLHGVSCYLFQLHRVAKTPRKWALALLDNAAEVTIVHQSLLEQLEVKATDDFLQVETADMRVSTPDRVYKGYKNSPGLFAARVTAILHDIDPEALSYVNDIYLADDELLHHLRWVARIVVGFAEFGYKFNLKKTEIAFLSVLFLGYELSSEGKGRA</sequence>
<evidence type="ECO:0000256" key="1">
    <source>
        <dbReference type="ARBA" id="ARBA00010879"/>
    </source>
</evidence>
<proteinExistence type="inferred from homology"/>
<evidence type="ECO:0000313" key="4">
    <source>
        <dbReference type="EMBL" id="KAJ1210506.1"/>
    </source>
</evidence>
<evidence type="ECO:0000259" key="3">
    <source>
        <dbReference type="Pfam" id="PF00078"/>
    </source>
</evidence>
<dbReference type="SUPFAM" id="SSF56672">
    <property type="entry name" value="DNA/RNA polymerases"/>
    <property type="match status" value="1"/>
</dbReference>
<name>A0AAV7WCQ9_PLEWA</name>
<dbReference type="EMBL" id="JANPWB010000002">
    <property type="protein sequence ID" value="KAJ1210506.1"/>
    <property type="molecule type" value="Genomic_DNA"/>
</dbReference>